<reference evidence="2" key="1">
    <citation type="submission" date="2022-03" db="EMBL/GenBank/DDBJ databases">
        <authorList>
            <person name="Tunstrom K."/>
        </authorList>
    </citation>
    <scope>NUCLEOTIDE SEQUENCE</scope>
</reference>
<sequence>MSIQEWSEERPLHRSRSARFTRAARTPRTPRTPRAQSPRKGDDPIAVRSSKNRVISARDVRSACSRRASLTQRPAFSIY</sequence>
<evidence type="ECO:0000313" key="2">
    <source>
        <dbReference type="EMBL" id="CAH2085548.1"/>
    </source>
</evidence>
<dbReference type="EMBL" id="CAKOGL010000004">
    <property type="protein sequence ID" value="CAH2085548.1"/>
    <property type="molecule type" value="Genomic_DNA"/>
</dbReference>
<proteinExistence type="predicted"/>
<gene>
    <name evidence="2" type="ORF">EEDITHA_LOCUS2008</name>
</gene>
<feature type="compositionally biased region" description="Low complexity" evidence="1">
    <location>
        <begin position="20"/>
        <end position="38"/>
    </location>
</feature>
<evidence type="ECO:0000313" key="3">
    <source>
        <dbReference type="Proteomes" id="UP001153954"/>
    </source>
</evidence>
<feature type="region of interest" description="Disordered" evidence="1">
    <location>
        <begin position="1"/>
        <end position="67"/>
    </location>
</feature>
<accession>A0AAU9THE6</accession>
<comment type="caution">
    <text evidence="2">The sequence shown here is derived from an EMBL/GenBank/DDBJ whole genome shotgun (WGS) entry which is preliminary data.</text>
</comment>
<organism evidence="2 3">
    <name type="scientific">Euphydryas editha</name>
    <name type="common">Edith's checkerspot</name>
    <dbReference type="NCBI Taxonomy" id="104508"/>
    <lineage>
        <taxon>Eukaryota</taxon>
        <taxon>Metazoa</taxon>
        <taxon>Ecdysozoa</taxon>
        <taxon>Arthropoda</taxon>
        <taxon>Hexapoda</taxon>
        <taxon>Insecta</taxon>
        <taxon>Pterygota</taxon>
        <taxon>Neoptera</taxon>
        <taxon>Endopterygota</taxon>
        <taxon>Lepidoptera</taxon>
        <taxon>Glossata</taxon>
        <taxon>Ditrysia</taxon>
        <taxon>Papilionoidea</taxon>
        <taxon>Nymphalidae</taxon>
        <taxon>Nymphalinae</taxon>
        <taxon>Euphydryas</taxon>
    </lineage>
</organism>
<dbReference type="Proteomes" id="UP001153954">
    <property type="component" value="Unassembled WGS sequence"/>
</dbReference>
<keyword evidence="3" id="KW-1185">Reference proteome</keyword>
<name>A0AAU9THE6_EUPED</name>
<protein>
    <submittedName>
        <fullName evidence="2">Uncharacterized protein</fullName>
    </submittedName>
</protein>
<evidence type="ECO:0000256" key="1">
    <source>
        <dbReference type="SAM" id="MobiDB-lite"/>
    </source>
</evidence>
<dbReference type="AlphaFoldDB" id="A0AAU9THE6"/>